<dbReference type="Gene3D" id="1.10.8.430">
    <property type="entry name" value="Helical domain of apoptotic protease-activating factors"/>
    <property type="match status" value="1"/>
</dbReference>
<dbReference type="Gene3D" id="3.40.50.300">
    <property type="entry name" value="P-loop containing nucleotide triphosphate hydrolases"/>
    <property type="match status" value="1"/>
</dbReference>
<dbReference type="FunFam" id="3.40.50.300:FF:001002">
    <property type="entry name" value="Disease resistance protein (TIR-NBS-LRR class)"/>
    <property type="match status" value="1"/>
</dbReference>
<dbReference type="InterPro" id="IPR032675">
    <property type="entry name" value="LRR_dom_sf"/>
</dbReference>
<sequence length="860" mass="97966">MITTIAKDVLDKLNATPSRDFDDLVGIESHIATMKTLLCLESREVRLVGIWGPAGIGKTTIARALYNRFHENFKLSVFMENVSESYGGTNLDSYGLKLGLQQRFLSKLLDQHGLRIRHLGAIKERLKNQKVLVVLDDVDNIEQLQALAKETQWFGNKSRIIVTTRNKQLLTSHNIRHVYKVAFPSREEALAIFCQHAFRECSPSDEFKDISVEFAALAGHLPLGLRVLGSFMRGKSKEEWEVSLPTLKTRLNGEIEKLLKVGYEGLHKDDKALFLHIACLFNGHHETYVKQMVVANSDLDVSFGLKVLADRSLVQIYEDGKVVMHSLLRQLGREVVREQCVNEPGKRQFLMSATEICGVLSNNTGTDSVLGMSVDMCDLNEEFYISEKAFENMRNLLYIRIYMSNDANTNKLKLSEEGLSYLPQLRLLHWEAYPHMFLPSRFRTECLVELNMSHSKLKTLWGDNAQPLRNLKIMNLSNSSNLESFPNLLEATNLERLDLSWCESLVELPSSIRNLHKLSLLEMSCCTSLEIIPTNINLASLSHLHLRNCPRLRTFPEISTNINYLKIKGTAITEVPPSVKSWRRIEEICMEGTEVRVLINVPYILDALCLRGNTKLVAITNYLIRLRRLRMIDVSFCVSLVYLPKIPYSVRHLTALNCESLQNLHEPFRNPSIRLNFTNCLNLDHNAQEMIHQSVYDVAILPGGQVPAYFTHRYIGNSVYGLFTFDGSVSFSSFKVCLVLAAGKRFESCHTSFYTSFRGDPIKKYYTYMSNQPELKVDHICMFECVLPPDYDGPTTYLGTRRSTTKLFKFDFNCNFGCEVLECGVLFLEARKSTIAEKRAESSSTCPRPAKRSKAQVWNL</sequence>
<dbReference type="FunFam" id="1.10.8.430:FF:000002">
    <property type="entry name" value="Disease resistance protein (TIR-NBS-LRR class)"/>
    <property type="match status" value="1"/>
</dbReference>
<dbReference type="InterPro" id="IPR058192">
    <property type="entry name" value="WHD_ROQ1-like"/>
</dbReference>
<keyword evidence="1" id="KW-0433">Leucine-rich repeat</keyword>
<dbReference type="GO" id="GO:0016787">
    <property type="term" value="F:hydrolase activity"/>
    <property type="evidence" value="ECO:0007669"/>
    <property type="project" value="UniProtKB-KW"/>
</dbReference>
<dbReference type="Pfam" id="PF07725">
    <property type="entry name" value="LRR_3"/>
    <property type="match status" value="1"/>
</dbReference>
<dbReference type="InterPro" id="IPR011713">
    <property type="entry name" value="Leu-rich_rpt_3"/>
</dbReference>
<accession>A0A8X7SAL4</accession>
<keyword evidence="4" id="KW-0520">NAD</keyword>
<dbReference type="InterPro" id="IPR042197">
    <property type="entry name" value="Apaf_helical"/>
</dbReference>
<name>A0A8X7SAL4_BRACI</name>
<dbReference type="Pfam" id="PF23282">
    <property type="entry name" value="WHD_ROQ1"/>
    <property type="match status" value="1"/>
</dbReference>
<dbReference type="GO" id="GO:0043531">
    <property type="term" value="F:ADP binding"/>
    <property type="evidence" value="ECO:0007669"/>
    <property type="project" value="InterPro"/>
</dbReference>
<dbReference type="GO" id="GO:0006952">
    <property type="term" value="P:defense response"/>
    <property type="evidence" value="ECO:0007669"/>
    <property type="project" value="InterPro"/>
</dbReference>
<evidence type="ECO:0000313" key="7">
    <source>
        <dbReference type="Proteomes" id="UP000886595"/>
    </source>
</evidence>
<reference evidence="6 7" key="1">
    <citation type="submission" date="2020-02" db="EMBL/GenBank/DDBJ databases">
        <authorList>
            <person name="Ma Q."/>
            <person name="Huang Y."/>
            <person name="Song X."/>
            <person name="Pei D."/>
        </authorList>
    </citation>
    <scope>NUCLEOTIDE SEQUENCE [LARGE SCALE GENOMIC DNA]</scope>
    <source>
        <strain evidence="6">Sxm20200214</strain>
        <tissue evidence="6">Leaf</tissue>
    </source>
</reference>
<dbReference type="InterPro" id="IPR036390">
    <property type="entry name" value="WH_DNA-bd_sf"/>
</dbReference>
<evidence type="ECO:0000256" key="2">
    <source>
        <dbReference type="ARBA" id="ARBA00022737"/>
    </source>
</evidence>
<dbReference type="SUPFAM" id="SSF52540">
    <property type="entry name" value="P-loop containing nucleoside triphosphate hydrolases"/>
    <property type="match status" value="1"/>
</dbReference>
<comment type="caution">
    <text evidence="6">The sequence shown here is derived from an EMBL/GenBank/DDBJ whole genome shotgun (WGS) entry which is preliminary data.</text>
</comment>
<keyword evidence="2" id="KW-0677">Repeat</keyword>
<dbReference type="SUPFAM" id="SSF52058">
    <property type="entry name" value="L domain-like"/>
    <property type="match status" value="1"/>
</dbReference>
<evidence type="ECO:0000256" key="1">
    <source>
        <dbReference type="ARBA" id="ARBA00022614"/>
    </source>
</evidence>
<dbReference type="Gene3D" id="3.80.10.10">
    <property type="entry name" value="Ribonuclease Inhibitor"/>
    <property type="match status" value="1"/>
</dbReference>
<dbReference type="InterPro" id="IPR027417">
    <property type="entry name" value="P-loop_NTPase"/>
</dbReference>
<dbReference type="PANTHER" id="PTHR11017:SF241">
    <property type="entry name" value="AAA+ ATPASE DOMAIN-CONTAINING PROTEIN"/>
    <property type="match status" value="1"/>
</dbReference>
<dbReference type="PANTHER" id="PTHR11017">
    <property type="entry name" value="LEUCINE-RICH REPEAT-CONTAINING PROTEIN"/>
    <property type="match status" value="1"/>
</dbReference>
<dbReference type="OrthoDB" id="1032190at2759"/>
<keyword evidence="3" id="KW-0378">Hydrolase</keyword>
<feature type="domain" description="AAA+ ATPase" evidence="5">
    <location>
        <begin position="44"/>
        <end position="193"/>
    </location>
</feature>
<evidence type="ECO:0000259" key="5">
    <source>
        <dbReference type="SMART" id="SM00382"/>
    </source>
</evidence>
<organism evidence="6 7">
    <name type="scientific">Brassica carinata</name>
    <name type="common">Ethiopian mustard</name>
    <name type="synonym">Abyssinian cabbage</name>
    <dbReference type="NCBI Taxonomy" id="52824"/>
    <lineage>
        <taxon>Eukaryota</taxon>
        <taxon>Viridiplantae</taxon>
        <taxon>Streptophyta</taxon>
        <taxon>Embryophyta</taxon>
        <taxon>Tracheophyta</taxon>
        <taxon>Spermatophyta</taxon>
        <taxon>Magnoliopsida</taxon>
        <taxon>eudicotyledons</taxon>
        <taxon>Gunneridae</taxon>
        <taxon>Pentapetalae</taxon>
        <taxon>rosids</taxon>
        <taxon>malvids</taxon>
        <taxon>Brassicales</taxon>
        <taxon>Brassicaceae</taxon>
        <taxon>Brassiceae</taxon>
        <taxon>Brassica</taxon>
    </lineage>
</organism>
<dbReference type="FunFam" id="3.80.10.10:FF:000386">
    <property type="entry name" value="Disease resistance protein RPS4"/>
    <property type="match status" value="1"/>
</dbReference>
<dbReference type="Proteomes" id="UP000886595">
    <property type="component" value="Unassembled WGS sequence"/>
</dbReference>
<keyword evidence="7" id="KW-1185">Reference proteome</keyword>
<dbReference type="SUPFAM" id="SSF46785">
    <property type="entry name" value="Winged helix' DNA-binding domain"/>
    <property type="match status" value="1"/>
</dbReference>
<gene>
    <name evidence="6" type="ORF">Bca52824_031234</name>
</gene>
<dbReference type="SMART" id="SM00382">
    <property type="entry name" value="AAA"/>
    <property type="match status" value="1"/>
</dbReference>
<dbReference type="InterPro" id="IPR003593">
    <property type="entry name" value="AAA+_ATPase"/>
</dbReference>
<evidence type="ECO:0000256" key="3">
    <source>
        <dbReference type="ARBA" id="ARBA00022801"/>
    </source>
</evidence>
<dbReference type="AlphaFoldDB" id="A0A8X7SAL4"/>
<dbReference type="InterPro" id="IPR044974">
    <property type="entry name" value="Disease_R_plants"/>
</dbReference>
<proteinExistence type="predicted"/>
<protein>
    <recommendedName>
        <fullName evidence="5">AAA+ ATPase domain-containing protein</fullName>
    </recommendedName>
</protein>
<dbReference type="PRINTS" id="PR00364">
    <property type="entry name" value="DISEASERSIST"/>
</dbReference>
<evidence type="ECO:0000313" key="6">
    <source>
        <dbReference type="EMBL" id="KAG2302583.1"/>
    </source>
</evidence>
<evidence type="ECO:0000256" key="4">
    <source>
        <dbReference type="ARBA" id="ARBA00023027"/>
    </source>
</evidence>
<dbReference type="Pfam" id="PF00931">
    <property type="entry name" value="NB-ARC"/>
    <property type="match status" value="1"/>
</dbReference>
<dbReference type="EMBL" id="JAAMPC010000007">
    <property type="protein sequence ID" value="KAG2302583.1"/>
    <property type="molecule type" value="Genomic_DNA"/>
</dbReference>
<dbReference type="InterPro" id="IPR002182">
    <property type="entry name" value="NB-ARC"/>
</dbReference>